<evidence type="ECO:0000313" key="1">
    <source>
        <dbReference type="EMBL" id="CUR54283.1"/>
    </source>
</evidence>
<proteinExistence type="predicted"/>
<gene>
    <name evidence="1" type="ORF">NOCA2150025</name>
</gene>
<dbReference type="AlphaFoldDB" id="A0A2P2BX43"/>
<accession>A0A2P2BX43</accession>
<dbReference type="EMBL" id="CZKA01000007">
    <property type="protein sequence ID" value="CUR54283.1"/>
    <property type="molecule type" value="Genomic_DNA"/>
</dbReference>
<name>A0A2P2BX43_9ZZZZ</name>
<protein>
    <submittedName>
        <fullName evidence="1">Uncharacterized protein</fullName>
    </submittedName>
</protein>
<sequence length="437" mass="48211">MTYGENGSQLRTEVATLLRQHRIQVRLGGSHGPFGQESTTMQQREELGRQIGRYRLAVLVWCQLAVRASSPMGGVAETSIRPRSPVDELRYRLTLAVRATGTALPALDELTTAQEFAIVETWRQAARAAALGEHDFAAGLGNGRLSAAQAQTLVTDAAEITRGLVTLDRRYENIPGWENLQGQGRLGRAADVCAESASGADMDYSVDLRGWRPRMATLEGSVMTGWRGVLQAEHNLLVALNNFPNARSLRLILDSQRVLSQEAAVRVVNMASRFSDKWLARGQTYGALVRETRDLGGRVGSGAEAASQGANAIGRLRKVRNGEAPESQQLRHLDRLFLQVDERLCDIIEQGTRERLYVHRVRLPRVIHQSEGLIKSVRERYVPITAPIQTDLVNVVKSQLRPPPAIATPPPAARSSRVELHEAITHRSERRGTNLSI</sequence>
<organism evidence="1">
    <name type="scientific">metagenome</name>
    <dbReference type="NCBI Taxonomy" id="256318"/>
    <lineage>
        <taxon>unclassified sequences</taxon>
        <taxon>metagenomes</taxon>
    </lineage>
</organism>
<reference evidence="1" key="1">
    <citation type="submission" date="2015-08" db="EMBL/GenBank/DDBJ databases">
        <authorList>
            <person name="Babu N.S."/>
            <person name="Beckwith C.J."/>
            <person name="Beseler K.G."/>
            <person name="Brison A."/>
            <person name="Carone J.V."/>
            <person name="Caskin T.P."/>
            <person name="Diamond M."/>
            <person name="Durham M.E."/>
            <person name="Foxe J.M."/>
            <person name="Go M."/>
            <person name="Henderson B.A."/>
            <person name="Jones I.B."/>
            <person name="McGettigan J.A."/>
            <person name="Micheletti S.J."/>
            <person name="Nasrallah M.E."/>
            <person name="Ortiz D."/>
            <person name="Piller C.R."/>
            <person name="Privatt S.R."/>
            <person name="Schneider S.L."/>
            <person name="Sharp S."/>
            <person name="Smith T.C."/>
            <person name="Stanton J.D."/>
            <person name="Ullery H.E."/>
            <person name="Wilson R.J."/>
            <person name="Serrano M.G."/>
            <person name="Buck G."/>
            <person name="Lee V."/>
            <person name="Wang Y."/>
            <person name="Carvalho R."/>
            <person name="Voegtly L."/>
            <person name="Shi R."/>
            <person name="Duckworth R."/>
            <person name="Johnson A."/>
            <person name="Loviza R."/>
            <person name="Walstead R."/>
            <person name="Shah Z."/>
            <person name="Kiflezghi M."/>
            <person name="Wade K."/>
            <person name="Ball S.L."/>
            <person name="Bradley K.W."/>
            <person name="Asai D.J."/>
            <person name="Bowman C.A."/>
            <person name="Russell D.A."/>
            <person name="Pope W.H."/>
            <person name="Jacobs-Sera D."/>
            <person name="Hendrix R.W."/>
            <person name="Hatfull G.F."/>
        </authorList>
    </citation>
    <scope>NUCLEOTIDE SEQUENCE</scope>
</reference>